<dbReference type="OrthoDB" id="6369905at2759"/>
<evidence type="ECO:0000259" key="5">
    <source>
        <dbReference type="Pfam" id="PF05193"/>
    </source>
</evidence>
<organism evidence="6 7">
    <name type="scientific">Allacma fusca</name>
    <dbReference type="NCBI Taxonomy" id="39272"/>
    <lineage>
        <taxon>Eukaryota</taxon>
        <taxon>Metazoa</taxon>
        <taxon>Ecdysozoa</taxon>
        <taxon>Arthropoda</taxon>
        <taxon>Hexapoda</taxon>
        <taxon>Collembola</taxon>
        <taxon>Symphypleona</taxon>
        <taxon>Sminthuridae</taxon>
        <taxon>Allacma</taxon>
    </lineage>
</organism>
<keyword evidence="7" id="KW-1185">Reference proteome</keyword>
<keyword evidence="2" id="KW-0809">Transit peptide</keyword>
<dbReference type="PANTHER" id="PTHR11851:SF226">
    <property type="entry name" value="CYTOCHROME B-C1 COMPLEX SUBUNIT 2, MITOCHONDRIAL"/>
    <property type="match status" value="1"/>
</dbReference>
<proteinExistence type="predicted"/>
<dbReference type="InterPro" id="IPR007863">
    <property type="entry name" value="Peptidase_M16_C"/>
</dbReference>
<reference evidence="6" key="1">
    <citation type="submission" date="2021-06" db="EMBL/GenBank/DDBJ databases">
        <authorList>
            <person name="Hodson N. C."/>
            <person name="Mongue J. A."/>
            <person name="Jaron S. K."/>
        </authorList>
    </citation>
    <scope>NUCLEOTIDE SEQUENCE</scope>
</reference>
<gene>
    <name evidence="6" type="ORF">AFUS01_LOCUS2998</name>
</gene>
<comment type="caution">
    <text evidence="6">The sequence shown here is derived from an EMBL/GenBank/DDBJ whole genome shotgun (WGS) entry which is preliminary data.</text>
</comment>
<name>A0A8J2JG30_9HEXA</name>
<keyword evidence="3" id="KW-0496">Mitochondrion</keyword>
<dbReference type="InterPro" id="IPR011765">
    <property type="entry name" value="Pept_M16_N"/>
</dbReference>
<evidence type="ECO:0000256" key="3">
    <source>
        <dbReference type="ARBA" id="ARBA00023128"/>
    </source>
</evidence>
<dbReference type="FunFam" id="3.30.830.10:FF:000021">
    <property type="entry name" value="Cytochrome b-c1 complex subunit 2"/>
    <property type="match status" value="1"/>
</dbReference>
<sequence length="446" mass="47230">MSLQPNLTAYIKNISAKNVRTFAAAAAAKTKDPQSEAVNFLPREDPKQTTCNGIAVASVETNRPVSRLAVYIKAGSRYEQPDKLGVVHALRLAAGSTTKQVTRIGIARNIDALGGNLTCTVGREHIAYTLEATRDKIGTLSKYLKEVSLNQAFKPWELQDNLPRLKDDLASRPAEVRVLEAVHKAAFRRGLGYGLYSPKFRAGSVTTEELQDYVRKNFVEASVVGVGLSLEETANFAATLNISSRDRQLCPTKFGGGEYRKNKGGDLAYVAIVAEGASLSDPKQSVASAVAQRVLGSVSRAKRGVPAGKLASLNGDSSAVNAITANYTDGGLFGIFIAATSNVVGDATRKAVSVLRATTANDTDVSRAKSSLKSDIAATLDSEANLVEELGLRSLLTGRVNSVSEILQLVDSVTTADVNAILTKGGGKLALAAYGNIANVPYLDEL</sequence>
<dbReference type="GO" id="GO:0016020">
    <property type="term" value="C:membrane"/>
    <property type="evidence" value="ECO:0007669"/>
    <property type="project" value="UniProtKB-ARBA"/>
</dbReference>
<dbReference type="FunFam" id="3.30.830.10:FF:000039">
    <property type="entry name" value="Ubiquinol-cytochrome c reductase core subunit 2"/>
    <property type="match status" value="1"/>
</dbReference>
<dbReference type="InterPro" id="IPR050361">
    <property type="entry name" value="MPP/UQCRC_Complex"/>
</dbReference>
<accession>A0A8J2JG30</accession>
<protein>
    <recommendedName>
        <fullName evidence="8">Cytochrome b-c1 complex subunit 2, mitochondrial</fullName>
    </recommendedName>
</protein>
<feature type="domain" description="Peptidase M16 N-terminal" evidence="4">
    <location>
        <begin position="56"/>
        <end position="198"/>
    </location>
</feature>
<dbReference type="PANTHER" id="PTHR11851">
    <property type="entry name" value="METALLOPROTEASE"/>
    <property type="match status" value="1"/>
</dbReference>
<dbReference type="Pfam" id="PF00675">
    <property type="entry name" value="Peptidase_M16"/>
    <property type="match status" value="1"/>
</dbReference>
<evidence type="ECO:0000256" key="2">
    <source>
        <dbReference type="ARBA" id="ARBA00022946"/>
    </source>
</evidence>
<evidence type="ECO:0008006" key="8">
    <source>
        <dbReference type="Google" id="ProtNLM"/>
    </source>
</evidence>
<dbReference type="Proteomes" id="UP000708208">
    <property type="component" value="Unassembled WGS sequence"/>
</dbReference>
<evidence type="ECO:0000313" key="6">
    <source>
        <dbReference type="EMBL" id="CAG7683959.1"/>
    </source>
</evidence>
<dbReference type="AlphaFoldDB" id="A0A8J2JG30"/>
<dbReference type="EMBL" id="CAJVCH010017626">
    <property type="protein sequence ID" value="CAG7683959.1"/>
    <property type="molecule type" value="Genomic_DNA"/>
</dbReference>
<evidence type="ECO:0000259" key="4">
    <source>
        <dbReference type="Pfam" id="PF00675"/>
    </source>
</evidence>
<comment type="subcellular location">
    <subcellularLocation>
        <location evidence="1">Mitochondrion</location>
    </subcellularLocation>
</comment>
<feature type="domain" description="Peptidase M16 C-terminal" evidence="5">
    <location>
        <begin position="202"/>
        <end position="372"/>
    </location>
</feature>
<dbReference type="Pfam" id="PF05193">
    <property type="entry name" value="Peptidase_M16_C"/>
    <property type="match status" value="1"/>
</dbReference>
<dbReference type="GO" id="GO:0005739">
    <property type="term" value="C:mitochondrion"/>
    <property type="evidence" value="ECO:0007669"/>
    <property type="project" value="UniProtKB-SubCell"/>
</dbReference>
<evidence type="ECO:0000256" key="1">
    <source>
        <dbReference type="ARBA" id="ARBA00004173"/>
    </source>
</evidence>
<evidence type="ECO:0000313" key="7">
    <source>
        <dbReference type="Proteomes" id="UP000708208"/>
    </source>
</evidence>